<keyword evidence="5" id="KW-0479">Metal-binding</keyword>
<dbReference type="GO" id="GO:0019213">
    <property type="term" value="F:deacetylase activity"/>
    <property type="evidence" value="ECO:0007669"/>
    <property type="project" value="TreeGrafter"/>
</dbReference>
<keyword evidence="6" id="KW-0378">Hydrolase</keyword>
<evidence type="ECO:0000256" key="7">
    <source>
        <dbReference type="ARBA" id="ARBA00022842"/>
    </source>
</evidence>
<accession>A0AAW0PMW8</accession>
<evidence type="ECO:0000256" key="5">
    <source>
        <dbReference type="ARBA" id="ARBA00022723"/>
    </source>
</evidence>
<evidence type="ECO:0000313" key="10">
    <source>
        <dbReference type="Proteomes" id="UP001460270"/>
    </source>
</evidence>
<sequence>MPQTRMQLVVTGDDFGYCPRRNQGLVECFLSGGITTLSLLVNGSAAQEAADLAKRHSIPLGSMLTCLKECPCAPDYSSPPW</sequence>
<comment type="function">
    <text evidence="2">Probably catalyzes the deacetylation of acetylated carbohydrates an important step in the degradation of oligosaccharides.</text>
</comment>
<keyword evidence="8" id="KW-0119">Carbohydrate metabolism</keyword>
<keyword evidence="7" id="KW-0460">Magnesium</keyword>
<comment type="similarity">
    <text evidence="3">Belongs to the YdjC deacetylase family.</text>
</comment>
<reference evidence="10" key="1">
    <citation type="submission" date="2024-04" db="EMBL/GenBank/DDBJ databases">
        <title>Salinicola lusitanus LLJ914,a marine bacterium isolated from the Okinawa Trough.</title>
        <authorList>
            <person name="Li J."/>
        </authorList>
    </citation>
    <scope>NUCLEOTIDE SEQUENCE [LARGE SCALE GENOMIC DNA]</scope>
</reference>
<dbReference type="GO" id="GO:0046872">
    <property type="term" value="F:metal ion binding"/>
    <property type="evidence" value="ECO:0007669"/>
    <property type="project" value="UniProtKB-KW"/>
</dbReference>
<proteinExistence type="inferred from homology"/>
<dbReference type="Pfam" id="PF04794">
    <property type="entry name" value="YdjC"/>
    <property type="match status" value="1"/>
</dbReference>
<evidence type="ECO:0000313" key="9">
    <source>
        <dbReference type="EMBL" id="KAK7933295.1"/>
    </source>
</evidence>
<dbReference type="SUPFAM" id="SSF88713">
    <property type="entry name" value="Glycoside hydrolase/deacetylase"/>
    <property type="match status" value="1"/>
</dbReference>
<gene>
    <name evidence="9" type="ORF">WMY93_004191</name>
</gene>
<organism evidence="9 10">
    <name type="scientific">Mugilogobius chulae</name>
    <name type="common">yellowstripe goby</name>
    <dbReference type="NCBI Taxonomy" id="88201"/>
    <lineage>
        <taxon>Eukaryota</taxon>
        <taxon>Metazoa</taxon>
        <taxon>Chordata</taxon>
        <taxon>Craniata</taxon>
        <taxon>Vertebrata</taxon>
        <taxon>Euteleostomi</taxon>
        <taxon>Actinopterygii</taxon>
        <taxon>Neopterygii</taxon>
        <taxon>Teleostei</taxon>
        <taxon>Neoteleostei</taxon>
        <taxon>Acanthomorphata</taxon>
        <taxon>Gobiaria</taxon>
        <taxon>Gobiiformes</taxon>
        <taxon>Gobioidei</taxon>
        <taxon>Gobiidae</taxon>
        <taxon>Gobionellinae</taxon>
        <taxon>Mugilogobius</taxon>
    </lineage>
</organism>
<dbReference type="AlphaFoldDB" id="A0AAW0PMW8"/>
<evidence type="ECO:0000256" key="3">
    <source>
        <dbReference type="ARBA" id="ARBA00008843"/>
    </source>
</evidence>
<dbReference type="Gene3D" id="3.20.20.370">
    <property type="entry name" value="Glycoside hydrolase/deacetylase"/>
    <property type="match status" value="1"/>
</dbReference>
<evidence type="ECO:0000256" key="6">
    <source>
        <dbReference type="ARBA" id="ARBA00022801"/>
    </source>
</evidence>
<evidence type="ECO:0000256" key="2">
    <source>
        <dbReference type="ARBA" id="ARBA00003451"/>
    </source>
</evidence>
<dbReference type="EMBL" id="JBBPFD010000003">
    <property type="protein sequence ID" value="KAK7933295.1"/>
    <property type="molecule type" value="Genomic_DNA"/>
</dbReference>
<dbReference type="GO" id="GO:0005975">
    <property type="term" value="P:carbohydrate metabolic process"/>
    <property type="evidence" value="ECO:0007669"/>
    <property type="project" value="InterPro"/>
</dbReference>
<evidence type="ECO:0000256" key="1">
    <source>
        <dbReference type="ARBA" id="ARBA00001946"/>
    </source>
</evidence>
<dbReference type="PANTHER" id="PTHR31609">
    <property type="entry name" value="YDJC DEACETYLASE FAMILY MEMBER"/>
    <property type="match status" value="1"/>
</dbReference>
<evidence type="ECO:0000256" key="4">
    <source>
        <dbReference type="ARBA" id="ARBA00018477"/>
    </source>
</evidence>
<name>A0AAW0PMW8_9GOBI</name>
<protein>
    <recommendedName>
        <fullName evidence="4">Carbohydrate deacetylase</fullName>
    </recommendedName>
</protein>
<dbReference type="GO" id="GO:0016787">
    <property type="term" value="F:hydrolase activity"/>
    <property type="evidence" value="ECO:0007669"/>
    <property type="project" value="UniProtKB-KW"/>
</dbReference>
<comment type="caution">
    <text evidence="9">The sequence shown here is derived from an EMBL/GenBank/DDBJ whole genome shotgun (WGS) entry which is preliminary data.</text>
</comment>
<dbReference type="Proteomes" id="UP001460270">
    <property type="component" value="Unassembled WGS sequence"/>
</dbReference>
<dbReference type="InterPro" id="IPR006879">
    <property type="entry name" value="YdjC-like"/>
</dbReference>
<dbReference type="InterPro" id="IPR011330">
    <property type="entry name" value="Glyco_hydro/deAcase_b/a-brl"/>
</dbReference>
<dbReference type="PANTHER" id="PTHR31609:SF1">
    <property type="entry name" value="CARBOHYDRATE DEACETYLASE"/>
    <property type="match status" value="1"/>
</dbReference>
<evidence type="ECO:0000256" key="8">
    <source>
        <dbReference type="ARBA" id="ARBA00023277"/>
    </source>
</evidence>
<comment type="cofactor">
    <cofactor evidence="1">
        <name>Mg(2+)</name>
        <dbReference type="ChEBI" id="CHEBI:18420"/>
    </cofactor>
</comment>
<keyword evidence="10" id="KW-1185">Reference proteome</keyword>